<gene>
    <name evidence="1" type="ORF">B0I35DRAFT_126539</name>
</gene>
<keyword evidence="2" id="KW-1185">Reference proteome</keyword>
<proteinExistence type="predicted"/>
<organism evidence="1 2">
    <name type="scientific">Stachybotrys elegans</name>
    <dbReference type="NCBI Taxonomy" id="80388"/>
    <lineage>
        <taxon>Eukaryota</taxon>
        <taxon>Fungi</taxon>
        <taxon>Dikarya</taxon>
        <taxon>Ascomycota</taxon>
        <taxon>Pezizomycotina</taxon>
        <taxon>Sordariomycetes</taxon>
        <taxon>Hypocreomycetidae</taxon>
        <taxon>Hypocreales</taxon>
        <taxon>Stachybotryaceae</taxon>
        <taxon>Stachybotrys</taxon>
    </lineage>
</organism>
<comment type="caution">
    <text evidence="1">The sequence shown here is derived from an EMBL/GenBank/DDBJ whole genome shotgun (WGS) entry which is preliminary data.</text>
</comment>
<dbReference type="AlphaFoldDB" id="A0A8K0WWR3"/>
<protein>
    <submittedName>
        <fullName evidence="1">Uncharacterized protein</fullName>
    </submittedName>
</protein>
<accession>A0A8K0WWR3</accession>
<dbReference type="Proteomes" id="UP000813444">
    <property type="component" value="Unassembled WGS sequence"/>
</dbReference>
<evidence type="ECO:0000313" key="1">
    <source>
        <dbReference type="EMBL" id="KAH7326134.1"/>
    </source>
</evidence>
<dbReference type="EMBL" id="JAGPNK010000002">
    <property type="protein sequence ID" value="KAH7326134.1"/>
    <property type="molecule type" value="Genomic_DNA"/>
</dbReference>
<evidence type="ECO:0000313" key="2">
    <source>
        <dbReference type="Proteomes" id="UP000813444"/>
    </source>
</evidence>
<sequence>MLIRHRWSLNNLVLRGFVCVTHTQVRVRSLLPSFISLFLRLLSSGIEGGDCLMMGWVEELISCRRDLPSSDKGSERVRTTSTVLSGQVIGRISRRCYGISLGCWRLDITWD</sequence>
<name>A0A8K0WWR3_9HYPO</name>
<reference evidence="1" key="1">
    <citation type="journal article" date="2021" name="Nat. Commun.">
        <title>Genetic determinants of endophytism in the Arabidopsis root mycobiome.</title>
        <authorList>
            <person name="Mesny F."/>
            <person name="Miyauchi S."/>
            <person name="Thiergart T."/>
            <person name="Pickel B."/>
            <person name="Atanasova L."/>
            <person name="Karlsson M."/>
            <person name="Huettel B."/>
            <person name="Barry K.W."/>
            <person name="Haridas S."/>
            <person name="Chen C."/>
            <person name="Bauer D."/>
            <person name="Andreopoulos W."/>
            <person name="Pangilinan J."/>
            <person name="LaButti K."/>
            <person name="Riley R."/>
            <person name="Lipzen A."/>
            <person name="Clum A."/>
            <person name="Drula E."/>
            <person name="Henrissat B."/>
            <person name="Kohler A."/>
            <person name="Grigoriev I.V."/>
            <person name="Martin F.M."/>
            <person name="Hacquard S."/>
        </authorList>
    </citation>
    <scope>NUCLEOTIDE SEQUENCE</scope>
    <source>
        <strain evidence="1">MPI-CAGE-CH-0235</strain>
    </source>
</reference>